<feature type="non-terminal residue" evidence="1">
    <location>
        <position position="1"/>
    </location>
</feature>
<accession>A0A484N997</accession>
<dbReference type="Proteomes" id="UP000595140">
    <property type="component" value="Unassembled WGS sequence"/>
</dbReference>
<evidence type="ECO:0000313" key="2">
    <source>
        <dbReference type="Proteomes" id="UP000595140"/>
    </source>
</evidence>
<sequence>YINMLMAILSKHCKS</sequence>
<name>A0A484N997_9ASTE</name>
<reference evidence="1 2" key="1">
    <citation type="submission" date="2018-04" db="EMBL/GenBank/DDBJ databases">
        <authorList>
            <person name="Vogel A."/>
        </authorList>
    </citation>
    <scope>NUCLEOTIDE SEQUENCE [LARGE SCALE GENOMIC DNA]</scope>
</reference>
<evidence type="ECO:0000313" key="1">
    <source>
        <dbReference type="EMBL" id="VFQ96434.1"/>
    </source>
</evidence>
<proteinExistence type="predicted"/>
<keyword evidence="2" id="KW-1185">Reference proteome</keyword>
<gene>
    <name evidence="1" type="ORF">CCAM_LOCUS38210</name>
</gene>
<dbReference type="EMBL" id="OOIL02005991">
    <property type="protein sequence ID" value="VFQ96434.1"/>
    <property type="molecule type" value="Genomic_DNA"/>
</dbReference>
<organism evidence="1 2">
    <name type="scientific">Cuscuta campestris</name>
    <dbReference type="NCBI Taxonomy" id="132261"/>
    <lineage>
        <taxon>Eukaryota</taxon>
        <taxon>Viridiplantae</taxon>
        <taxon>Streptophyta</taxon>
        <taxon>Embryophyta</taxon>
        <taxon>Tracheophyta</taxon>
        <taxon>Spermatophyta</taxon>
        <taxon>Magnoliopsida</taxon>
        <taxon>eudicotyledons</taxon>
        <taxon>Gunneridae</taxon>
        <taxon>Pentapetalae</taxon>
        <taxon>asterids</taxon>
        <taxon>lamiids</taxon>
        <taxon>Solanales</taxon>
        <taxon>Convolvulaceae</taxon>
        <taxon>Cuscuteae</taxon>
        <taxon>Cuscuta</taxon>
        <taxon>Cuscuta subgen. Grammica</taxon>
        <taxon>Cuscuta sect. Cleistogrammica</taxon>
    </lineage>
</organism>
<protein>
    <submittedName>
        <fullName evidence="1">Uncharacterized protein</fullName>
    </submittedName>
</protein>